<evidence type="ECO:0000256" key="5">
    <source>
        <dbReference type="ARBA" id="ARBA00022692"/>
    </source>
</evidence>
<protein>
    <recommendedName>
        <fullName evidence="10">TolC family protein</fullName>
    </recommendedName>
</protein>
<dbReference type="PANTHER" id="PTHR30026:SF22">
    <property type="entry name" value="OUTER MEMBRANE EFFLUX PROTEIN"/>
    <property type="match status" value="1"/>
</dbReference>
<keyword evidence="4" id="KW-1134">Transmembrane beta strand</keyword>
<evidence type="ECO:0000256" key="7">
    <source>
        <dbReference type="ARBA" id="ARBA00023237"/>
    </source>
</evidence>
<dbReference type="Proteomes" id="UP000237673">
    <property type="component" value="Chromosome"/>
</dbReference>
<dbReference type="InterPro" id="IPR003423">
    <property type="entry name" value="OMP_efflux"/>
</dbReference>
<comment type="similarity">
    <text evidence="2">Belongs to the outer membrane factor (OMF) (TC 1.B.17) family.</text>
</comment>
<proteinExistence type="inferred from homology"/>
<reference evidence="8 9" key="1">
    <citation type="submission" date="2018-01" db="EMBL/GenBank/DDBJ databases">
        <title>Complete and assembled Genome of Pantoea calida DSM22759T.</title>
        <authorList>
            <person name="Stevens M.J.A."/>
            <person name="Zurfluh K."/>
            <person name="Stephan R."/>
        </authorList>
    </citation>
    <scope>NUCLEOTIDE SEQUENCE [LARGE SCALE GENOMIC DNA]</scope>
    <source>
        <strain evidence="8 9">DSM 22759</strain>
    </source>
</reference>
<evidence type="ECO:0000313" key="8">
    <source>
        <dbReference type="EMBL" id="AUY26732.1"/>
    </source>
</evidence>
<evidence type="ECO:0000256" key="1">
    <source>
        <dbReference type="ARBA" id="ARBA00004442"/>
    </source>
</evidence>
<accession>A0ABN5HJ22</accession>
<keyword evidence="5" id="KW-0812">Transmembrane</keyword>
<keyword evidence="6" id="KW-0472">Membrane</keyword>
<evidence type="ECO:0000256" key="2">
    <source>
        <dbReference type="ARBA" id="ARBA00007613"/>
    </source>
</evidence>
<dbReference type="Pfam" id="PF02321">
    <property type="entry name" value="OEP"/>
    <property type="match status" value="1"/>
</dbReference>
<evidence type="ECO:0000256" key="6">
    <source>
        <dbReference type="ARBA" id="ARBA00023136"/>
    </source>
</evidence>
<evidence type="ECO:0000313" key="9">
    <source>
        <dbReference type="Proteomes" id="UP000237673"/>
    </source>
</evidence>
<keyword evidence="9" id="KW-1185">Reference proteome</keyword>
<dbReference type="InterPro" id="IPR051906">
    <property type="entry name" value="TolC-like"/>
</dbReference>
<keyword evidence="3" id="KW-0813">Transport</keyword>
<dbReference type="SUPFAM" id="SSF56954">
    <property type="entry name" value="Outer membrane efflux proteins (OEP)"/>
    <property type="match status" value="1"/>
</dbReference>
<dbReference type="PANTHER" id="PTHR30026">
    <property type="entry name" value="OUTER MEMBRANE PROTEIN TOLC"/>
    <property type="match status" value="1"/>
</dbReference>
<evidence type="ECO:0000256" key="3">
    <source>
        <dbReference type="ARBA" id="ARBA00022448"/>
    </source>
</evidence>
<evidence type="ECO:0000256" key="4">
    <source>
        <dbReference type="ARBA" id="ARBA00022452"/>
    </source>
</evidence>
<comment type="subcellular location">
    <subcellularLocation>
        <location evidence="1">Cell outer membrane</location>
    </subcellularLocation>
</comment>
<evidence type="ECO:0008006" key="10">
    <source>
        <dbReference type="Google" id="ProtNLM"/>
    </source>
</evidence>
<dbReference type="Gene3D" id="1.20.1600.10">
    <property type="entry name" value="Outer membrane efflux proteins (OEP)"/>
    <property type="match status" value="1"/>
</dbReference>
<name>A0ABN5HJ22_9GAMM</name>
<keyword evidence="7" id="KW-0998">Cell outer membrane</keyword>
<sequence length="445" mass="49007">MKRSVITQFIQKNRRTSVTAVLFLLPAFKTNATEFIDILRMTAEHPSIQSALLSTNAAYFDIEQAKAANNLQLSAGLSSKTYSGQPGYENNPIAPHIRISKVLYDHGRTDDAVQGKEAAFSMQRAQVKVTQEALNQQALSLFTTAVTNARVVAVLDQEIAALSDLLRRVKTIASIDSGRASEINQVATRLSSVTASREMSNANQQQAWRQLSTLLNSNITLTSSLPELKRAGLLPDSLDTALRALTDNPSFTVARYKRDEARAALQLASKWNRPQWSVQLSLDSPRNHGELEPFKAAMLQVSSDINLWDGGSGSAAMKGQTQRLASAEQDMDATLRTLRQQLEQLWISLPLRQQQIDALQKQSESALKTWKAGEIQFFAGQRPLTDLISFATDYYASLASLEEQKVQYAAIQWQIVAALGKLSDLAKNVPVLPGTPLTPGPCRRN</sequence>
<organism evidence="8 9">
    <name type="scientific">Mixta calida</name>
    <dbReference type="NCBI Taxonomy" id="665913"/>
    <lineage>
        <taxon>Bacteria</taxon>
        <taxon>Pseudomonadati</taxon>
        <taxon>Pseudomonadota</taxon>
        <taxon>Gammaproteobacteria</taxon>
        <taxon>Enterobacterales</taxon>
        <taxon>Erwiniaceae</taxon>
        <taxon>Mixta</taxon>
    </lineage>
</organism>
<dbReference type="EMBL" id="CP026378">
    <property type="protein sequence ID" value="AUY26732.1"/>
    <property type="molecule type" value="Genomic_DNA"/>
</dbReference>
<gene>
    <name evidence="8" type="ORF">C2E16_18750</name>
</gene>